<proteinExistence type="predicted"/>
<dbReference type="AlphaFoldDB" id="A0A1I8FLZ3"/>
<reference evidence="2" key="1">
    <citation type="submission" date="2016-11" db="UniProtKB">
        <authorList>
            <consortium name="WormBaseParasite"/>
        </authorList>
    </citation>
    <scope>IDENTIFICATION</scope>
</reference>
<dbReference type="WBParaSite" id="maker-unitig_40439-snap-gene-0.2-mRNA-1">
    <property type="protein sequence ID" value="maker-unitig_40439-snap-gene-0.2-mRNA-1"/>
    <property type="gene ID" value="maker-unitig_40439-snap-gene-0.2"/>
</dbReference>
<evidence type="ECO:0000313" key="1">
    <source>
        <dbReference type="Proteomes" id="UP000095280"/>
    </source>
</evidence>
<name>A0A1I8FLZ3_9PLAT</name>
<dbReference type="Proteomes" id="UP000095280">
    <property type="component" value="Unplaced"/>
</dbReference>
<organism evidence="1 2">
    <name type="scientific">Macrostomum lignano</name>
    <dbReference type="NCBI Taxonomy" id="282301"/>
    <lineage>
        <taxon>Eukaryota</taxon>
        <taxon>Metazoa</taxon>
        <taxon>Spiralia</taxon>
        <taxon>Lophotrochozoa</taxon>
        <taxon>Platyhelminthes</taxon>
        <taxon>Rhabditophora</taxon>
        <taxon>Macrostomorpha</taxon>
        <taxon>Macrostomida</taxon>
        <taxon>Macrostomidae</taxon>
        <taxon>Macrostomum</taxon>
    </lineage>
</organism>
<sequence>MPQARPILFQRCQWRRLFPSRTDCSHTGEARYRSPPRGGLGCQRVLPVRLSAAPSGSGLRSAATAPAGDPVWQSLRGYHQLLRSLICLLAKFQRGRRFHAS</sequence>
<protein>
    <submittedName>
        <fullName evidence="2">Secreted protein</fullName>
    </submittedName>
</protein>
<keyword evidence="1" id="KW-1185">Reference proteome</keyword>
<accession>A0A1I8FLZ3</accession>
<evidence type="ECO:0000313" key="2">
    <source>
        <dbReference type="WBParaSite" id="maker-unitig_40439-snap-gene-0.2-mRNA-1"/>
    </source>
</evidence>